<proteinExistence type="predicted"/>
<feature type="domain" description="FAD-binding FR-type" evidence="1">
    <location>
        <begin position="46"/>
        <end position="147"/>
    </location>
</feature>
<dbReference type="InterPro" id="IPR001041">
    <property type="entry name" value="2Fe-2S_ferredoxin-type"/>
</dbReference>
<dbReference type="GO" id="GO:0016491">
    <property type="term" value="F:oxidoreductase activity"/>
    <property type="evidence" value="ECO:0007669"/>
    <property type="project" value="InterPro"/>
</dbReference>
<dbReference type="InterPro" id="IPR017938">
    <property type="entry name" value="Riboflavin_synthase-like_b-brl"/>
</dbReference>
<dbReference type="InterPro" id="IPR001433">
    <property type="entry name" value="OxRdtase_FAD/NAD-bd"/>
</dbReference>
<dbReference type="InterPro" id="IPR050415">
    <property type="entry name" value="MRET"/>
</dbReference>
<name>A0A7G5DR25_9PSED</name>
<dbReference type="EMBL" id="CP059139">
    <property type="protein sequence ID" value="QMV64200.1"/>
    <property type="molecule type" value="Genomic_DNA"/>
</dbReference>
<dbReference type="InterPro" id="IPR036010">
    <property type="entry name" value="2Fe-2S_ferredoxin-like_sf"/>
</dbReference>
<evidence type="ECO:0000313" key="2">
    <source>
        <dbReference type="EMBL" id="QMV64200.1"/>
    </source>
</evidence>
<dbReference type="CDD" id="cd00207">
    <property type="entry name" value="fer2"/>
    <property type="match status" value="1"/>
</dbReference>
<dbReference type="Proteomes" id="UP000515276">
    <property type="component" value="Chromosome"/>
</dbReference>
<evidence type="ECO:0000313" key="3">
    <source>
        <dbReference type="Proteomes" id="UP000515276"/>
    </source>
</evidence>
<dbReference type="Pfam" id="PF00175">
    <property type="entry name" value="NAD_binding_1"/>
    <property type="match status" value="1"/>
</dbReference>
<organism evidence="2 3">
    <name type="scientific">Pseudomonas berkeleyensis</name>
    <dbReference type="NCBI Taxonomy" id="2726956"/>
    <lineage>
        <taxon>Bacteria</taxon>
        <taxon>Pseudomonadati</taxon>
        <taxon>Pseudomonadota</taxon>
        <taxon>Gammaproteobacteria</taxon>
        <taxon>Pseudomonadales</taxon>
        <taxon>Pseudomonadaceae</taxon>
        <taxon>Pseudomonas</taxon>
    </lineage>
</organism>
<dbReference type="PROSITE" id="PS00197">
    <property type="entry name" value="2FE2S_FER_1"/>
    <property type="match status" value="1"/>
</dbReference>
<sequence>MALLPLSLARRLGASLQPLRYLCGNGWLREADVDLVLRFIHLALRLNRVLARVEARRWVAEDMLALTLRCNGNARGWRAGQHVQLYLELDGVRHGRSYSLTAVKPDGRIELAIKRHPGGRMSNTLLDRLEVGQVLELTEAFGELHWPNDARPVLLVAAGSGITPLLGLLRDALARGFSAPVTLLHQVRYRAQRAYAEELQALAERHPNLQLRWALSGEADGRLNEAKLAELPGVHLLGCGPSGFVAQLRQWWLASERGGSLQLESFTPLRAEPVEAGGEVRLGFARSRQQVLGSSALSLLEQAEANGLRPAHGCRQGICASCTCTLLAGTVRDLRSGALFAEPGQPIRLCVSAPHGDVEIDL</sequence>
<dbReference type="GO" id="GO:0051537">
    <property type="term" value="F:2 iron, 2 sulfur cluster binding"/>
    <property type="evidence" value="ECO:0007669"/>
    <property type="project" value="InterPro"/>
</dbReference>
<accession>A0A7G5DR25</accession>
<dbReference type="InterPro" id="IPR017927">
    <property type="entry name" value="FAD-bd_FR_type"/>
</dbReference>
<dbReference type="PROSITE" id="PS51384">
    <property type="entry name" value="FAD_FR"/>
    <property type="match status" value="1"/>
</dbReference>
<dbReference type="RefSeq" id="WP_182370213.1">
    <property type="nucleotide sequence ID" value="NZ_CP059139.1"/>
</dbReference>
<evidence type="ECO:0000259" key="1">
    <source>
        <dbReference type="PROSITE" id="PS51384"/>
    </source>
</evidence>
<dbReference type="AlphaFoldDB" id="A0A7G5DR25"/>
<dbReference type="SUPFAM" id="SSF63380">
    <property type="entry name" value="Riboflavin synthase domain-like"/>
    <property type="match status" value="1"/>
</dbReference>
<keyword evidence="3" id="KW-1185">Reference proteome</keyword>
<dbReference type="SUPFAM" id="SSF54292">
    <property type="entry name" value="2Fe-2S ferredoxin-like"/>
    <property type="match status" value="1"/>
</dbReference>
<dbReference type="Pfam" id="PF00111">
    <property type="entry name" value="Fer2"/>
    <property type="match status" value="1"/>
</dbReference>
<reference evidence="2 3" key="1">
    <citation type="journal article" date="2020" name="G3 (Bethesda)">
        <title>CeMbio - The Caenorhabditis elegans Microbiome Resource.</title>
        <authorList>
            <person name="Dirksen P."/>
            <person name="Assie A."/>
            <person name="Zimmermann J."/>
            <person name="Zhang F."/>
            <person name="Tietje A.M."/>
            <person name="Marsh S.A."/>
            <person name="Felix M.A."/>
            <person name="Shapira M."/>
            <person name="Kaleta C."/>
            <person name="Schulenburg H."/>
            <person name="Samuel B."/>
        </authorList>
    </citation>
    <scope>NUCLEOTIDE SEQUENCE [LARGE SCALE GENOMIC DNA]</scope>
    <source>
        <strain evidence="2 3">MSPm1</strain>
    </source>
</reference>
<dbReference type="InterPro" id="IPR008333">
    <property type="entry name" value="Cbr1-like_FAD-bd_dom"/>
</dbReference>
<gene>
    <name evidence="2" type="ORF">HS968_03785</name>
</gene>
<dbReference type="PANTHER" id="PTHR47354">
    <property type="entry name" value="NADH OXIDOREDUCTASE HCR"/>
    <property type="match status" value="1"/>
</dbReference>
<dbReference type="Gene3D" id="3.40.50.80">
    <property type="entry name" value="Nucleotide-binding domain of ferredoxin-NADP reductase (FNR) module"/>
    <property type="match status" value="1"/>
</dbReference>
<dbReference type="Gene3D" id="3.10.20.30">
    <property type="match status" value="1"/>
</dbReference>
<dbReference type="CDD" id="cd06216">
    <property type="entry name" value="FNR_iron_sulfur_binding_2"/>
    <property type="match status" value="1"/>
</dbReference>
<dbReference type="PANTHER" id="PTHR47354:SF3">
    <property type="entry name" value="OXIDOREDUCTASE-RELATED"/>
    <property type="match status" value="1"/>
</dbReference>
<protein>
    <submittedName>
        <fullName evidence="2">Ferredoxin reductase</fullName>
    </submittedName>
</protein>
<dbReference type="Gene3D" id="2.40.30.10">
    <property type="entry name" value="Translation factors"/>
    <property type="match status" value="1"/>
</dbReference>
<dbReference type="Pfam" id="PF00970">
    <property type="entry name" value="FAD_binding_6"/>
    <property type="match status" value="1"/>
</dbReference>
<dbReference type="InterPro" id="IPR012675">
    <property type="entry name" value="Beta-grasp_dom_sf"/>
</dbReference>
<dbReference type="InterPro" id="IPR006058">
    <property type="entry name" value="2Fe2S_fd_BS"/>
</dbReference>
<dbReference type="InterPro" id="IPR039261">
    <property type="entry name" value="FNR_nucleotide-bd"/>
</dbReference>
<dbReference type="SUPFAM" id="SSF52343">
    <property type="entry name" value="Ferredoxin reductase-like, C-terminal NADP-linked domain"/>
    <property type="match status" value="1"/>
</dbReference>